<name>A0A0A9HBY5_ARUDO</name>
<accession>A0A0A9HBY5</accession>
<evidence type="ECO:0000313" key="2">
    <source>
        <dbReference type="EMBL" id="JAE34262.1"/>
    </source>
</evidence>
<organism evidence="2">
    <name type="scientific">Arundo donax</name>
    <name type="common">Giant reed</name>
    <name type="synonym">Donax arundinaceus</name>
    <dbReference type="NCBI Taxonomy" id="35708"/>
    <lineage>
        <taxon>Eukaryota</taxon>
        <taxon>Viridiplantae</taxon>
        <taxon>Streptophyta</taxon>
        <taxon>Embryophyta</taxon>
        <taxon>Tracheophyta</taxon>
        <taxon>Spermatophyta</taxon>
        <taxon>Magnoliopsida</taxon>
        <taxon>Liliopsida</taxon>
        <taxon>Poales</taxon>
        <taxon>Poaceae</taxon>
        <taxon>PACMAD clade</taxon>
        <taxon>Arundinoideae</taxon>
        <taxon>Arundineae</taxon>
        <taxon>Arundo</taxon>
    </lineage>
</organism>
<dbReference type="AlphaFoldDB" id="A0A0A9HBY5"/>
<sequence>MQAAAVRQNRYPTSLHASITARRGGEPAAWAQRRPRAGPCAAWTARTSPPCSAPPSPRRPGASTRRRAADWRASPAPS</sequence>
<dbReference type="EMBL" id="GBRH01163634">
    <property type="protein sequence ID" value="JAE34262.1"/>
    <property type="molecule type" value="Transcribed_RNA"/>
</dbReference>
<evidence type="ECO:0000256" key="1">
    <source>
        <dbReference type="SAM" id="MobiDB-lite"/>
    </source>
</evidence>
<proteinExistence type="predicted"/>
<reference evidence="2" key="1">
    <citation type="submission" date="2014-09" db="EMBL/GenBank/DDBJ databases">
        <authorList>
            <person name="Magalhaes I.L.F."/>
            <person name="Oliveira U."/>
            <person name="Santos F.R."/>
            <person name="Vidigal T.H.D.A."/>
            <person name="Brescovit A.D."/>
            <person name="Santos A.J."/>
        </authorList>
    </citation>
    <scope>NUCLEOTIDE SEQUENCE</scope>
    <source>
        <tissue evidence="2">Shoot tissue taken approximately 20 cm above the soil surface</tissue>
    </source>
</reference>
<feature type="region of interest" description="Disordered" evidence="1">
    <location>
        <begin position="1"/>
        <end position="78"/>
    </location>
</feature>
<protein>
    <submittedName>
        <fullName evidence="2">Uncharacterized protein</fullName>
    </submittedName>
</protein>
<reference evidence="2" key="2">
    <citation type="journal article" date="2015" name="Data Brief">
        <title>Shoot transcriptome of the giant reed, Arundo donax.</title>
        <authorList>
            <person name="Barrero R.A."/>
            <person name="Guerrero F.D."/>
            <person name="Moolhuijzen P."/>
            <person name="Goolsby J.A."/>
            <person name="Tidwell J."/>
            <person name="Bellgard S.E."/>
            <person name="Bellgard M.I."/>
        </authorList>
    </citation>
    <scope>NUCLEOTIDE SEQUENCE</scope>
    <source>
        <tissue evidence="2">Shoot tissue taken approximately 20 cm above the soil surface</tissue>
    </source>
</reference>